<protein>
    <recommendedName>
        <fullName evidence="2">Cobalamin biosynthesis protein CobT VWA domain-containing protein</fullName>
    </recommendedName>
</protein>
<reference evidence="3 4" key="1">
    <citation type="submission" date="2024-06" db="EMBL/GenBank/DDBJ databases">
        <title>Genomics of switchgrass bacterial isolates.</title>
        <authorList>
            <person name="Shade A."/>
        </authorList>
    </citation>
    <scope>NUCLEOTIDE SEQUENCE [LARGE SCALE GENOMIC DNA]</scope>
    <source>
        <strain evidence="3 4">PvP084</strain>
    </source>
</reference>
<dbReference type="Gene3D" id="3.40.50.410">
    <property type="entry name" value="von Willebrand factor, type A domain"/>
    <property type="match status" value="1"/>
</dbReference>
<evidence type="ECO:0000256" key="1">
    <source>
        <dbReference type="SAM" id="MobiDB-lite"/>
    </source>
</evidence>
<feature type="region of interest" description="Disordered" evidence="1">
    <location>
        <begin position="218"/>
        <end position="474"/>
    </location>
</feature>
<feature type="compositionally biased region" description="Pro residues" evidence="1">
    <location>
        <begin position="220"/>
        <end position="238"/>
    </location>
</feature>
<dbReference type="Proteomes" id="UP001549119">
    <property type="component" value="Unassembled WGS sequence"/>
</dbReference>
<proteinExistence type="predicted"/>
<dbReference type="RefSeq" id="WP_209651174.1">
    <property type="nucleotide sequence ID" value="NZ_JBEPNV010000005.1"/>
</dbReference>
<feature type="compositionally biased region" description="Acidic residues" evidence="1">
    <location>
        <begin position="288"/>
        <end position="321"/>
    </location>
</feature>
<feature type="compositionally biased region" description="Basic and acidic residues" evidence="1">
    <location>
        <begin position="266"/>
        <end position="287"/>
    </location>
</feature>
<dbReference type="Pfam" id="PF06213">
    <property type="entry name" value="CobT"/>
    <property type="match status" value="1"/>
</dbReference>
<dbReference type="InterPro" id="IPR036465">
    <property type="entry name" value="vWFA_dom_sf"/>
</dbReference>
<keyword evidence="4" id="KW-1185">Reference proteome</keyword>
<feature type="compositionally biased region" description="Acidic residues" evidence="1">
    <location>
        <begin position="393"/>
        <end position="430"/>
    </location>
</feature>
<gene>
    <name evidence="3" type="ORF">ABIC20_007447</name>
</gene>
<evidence type="ECO:0000313" key="3">
    <source>
        <dbReference type="EMBL" id="MET3870062.1"/>
    </source>
</evidence>
<dbReference type="InterPro" id="IPR006538">
    <property type="entry name" value="CobT"/>
</dbReference>
<comment type="caution">
    <text evidence="3">The sequence shown here is derived from an EMBL/GenBank/DDBJ whole genome shotgun (WGS) entry which is preliminary data.</text>
</comment>
<dbReference type="SUPFAM" id="SSF53300">
    <property type="entry name" value="vWA-like"/>
    <property type="match status" value="1"/>
</dbReference>
<feature type="domain" description="Cobalamin biosynthesis protein CobT VWA" evidence="2">
    <location>
        <begin position="581"/>
        <end position="795"/>
    </location>
</feature>
<dbReference type="InterPro" id="IPR025861">
    <property type="entry name" value="CobT_VWA_dom"/>
</dbReference>
<name>A0ABV2NU60_9HYPH</name>
<evidence type="ECO:0000313" key="4">
    <source>
        <dbReference type="Proteomes" id="UP001549119"/>
    </source>
</evidence>
<sequence>MNDEVRILREVVVKVTQLLAGMGLKVTQRGTKAFVGTNRATHKPEVVNIPYLPDNASKELILAIQGFIDHEVAHILETDFSVHAAIDKAQRDFPHLRAIWNTLEDTFIERQMSRRFAGSGFNLQQLHRFFISDITTPVYTAALAKGDVDTAFSALFVPAFRAYSGQRLFQEFMEAGAFEAHPELGPKFKRLAPFVAEVAKLKSTWECFELAKRISEALKAPPPPPAPKMPAPPPPPPSSEDEEQPEEQPENEPQGGNGGEGDTPEDEGKGPAEEPKDEQSDAGKPGESDDAGEEDKDEDADASGDEAGGDEAPETEDDEPGEGAAGEGELEGQDDTGEPSDGAADDGDDADKGEEPASEDDGAGSPVEDGDDQEGDRGEEEGEVGASGASGEHDDEDDHGDDEPSETADADGEGGDGSDEADGEAADGEGDAAGGADAGEEDTAGDQGPVEQHDEDAEGEGNDDPNAGGPVLLVGGAVDYDDAIAAKIGEEARDMTASAAYRIYTKDFDVIEPFPTDMENYQDAWLTALDDRTRQSVGVMQKEIQRMMAARSQSVKVPGFRSGRLHTAGLHRLAAGDDRVFRRLHVNVSKDVAVGLLIDNSGSMEGIKVQTAMEAGYALSTTLERVGIQHEVLGFTTKWHPWGKEIKEAHEAAIAAGIPYTRYEPIYMPVYKGFDERLTSEIKRRFAAAPHQDFMGSNVDGESLEYAAYRLLRRKETRKVLLVLSDGNPVADGDVPALRKHLKETVKAVEARGIETVGIGILTDAPRHYFPKFALLNNAADLPKCVMGELKRILLS</sequence>
<accession>A0ABV2NU60</accession>
<evidence type="ECO:0000259" key="2">
    <source>
        <dbReference type="Pfam" id="PF11775"/>
    </source>
</evidence>
<dbReference type="EMBL" id="JBEPNW010000008">
    <property type="protein sequence ID" value="MET3870062.1"/>
    <property type="molecule type" value="Genomic_DNA"/>
</dbReference>
<dbReference type="PANTHER" id="PTHR41248:SF1">
    <property type="entry name" value="NORD PROTEIN"/>
    <property type="match status" value="1"/>
</dbReference>
<dbReference type="Pfam" id="PF11775">
    <property type="entry name" value="CobT_C"/>
    <property type="match status" value="1"/>
</dbReference>
<dbReference type="PANTHER" id="PTHR41248">
    <property type="entry name" value="NORD PROTEIN"/>
    <property type="match status" value="1"/>
</dbReference>
<feature type="compositionally biased region" description="Acidic residues" evidence="1">
    <location>
        <begin position="453"/>
        <end position="463"/>
    </location>
</feature>
<feature type="compositionally biased region" description="Acidic residues" evidence="1">
    <location>
        <begin position="328"/>
        <end position="383"/>
    </location>
</feature>
<organism evidence="3 4">
    <name type="scientific">Methylobacterium radiotolerans</name>
    <dbReference type="NCBI Taxonomy" id="31998"/>
    <lineage>
        <taxon>Bacteria</taxon>
        <taxon>Pseudomonadati</taxon>
        <taxon>Pseudomonadota</taxon>
        <taxon>Alphaproteobacteria</taxon>
        <taxon>Hyphomicrobiales</taxon>
        <taxon>Methylobacteriaceae</taxon>
        <taxon>Methylobacterium</taxon>
    </lineage>
</organism>
<dbReference type="InterPro" id="IPR051928">
    <property type="entry name" value="NorD/CobT"/>
</dbReference>
<feature type="compositionally biased region" description="Acidic residues" evidence="1">
    <location>
        <begin position="239"/>
        <end position="250"/>
    </location>
</feature>